<feature type="compositionally biased region" description="Basic and acidic residues" evidence="1">
    <location>
        <begin position="106"/>
        <end position="118"/>
    </location>
</feature>
<dbReference type="eggNOG" id="ENOG5032ZJK">
    <property type="taxonomic scope" value="Bacteria"/>
</dbReference>
<dbReference type="HOGENOM" id="CLU_138593_1_0_6"/>
<dbReference type="KEGG" id="eca:ECA2415"/>
<name>Q6D4H5_PECAS</name>
<dbReference type="AlphaFoldDB" id="Q6D4H5"/>
<gene>
    <name evidence="2" type="ordered locus">ECA2415</name>
</gene>
<accession>Q6D4H5</accession>
<dbReference type="NCBIfam" id="NF007717">
    <property type="entry name" value="PRK10410.2-1"/>
    <property type="match status" value="1"/>
</dbReference>
<organism evidence="2 3">
    <name type="scientific">Pectobacterium atrosepticum (strain SCRI 1043 / ATCC BAA-672)</name>
    <name type="common">Erwinia carotovora subsp. atroseptica</name>
    <dbReference type="NCBI Taxonomy" id="218491"/>
    <lineage>
        <taxon>Bacteria</taxon>
        <taxon>Pseudomonadati</taxon>
        <taxon>Pseudomonadota</taxon>
        <taxon>Gammaproteobacteria</taxon>
        <taxon>Enterobacterales</taxon>
        <taxon>Pectobacteriaceae</taxon>
        <taxon>Pectobacterium</taxon>
    </lineage>
</organism>
<dbReference type="InterPro" id="IPR020483">
    <property type="entry name" value="Uncharacterised_YgbA"/>
</dbReference>
<evidence type="ECO:0000256" key="1">
    <source>
        <dbReference type="SAM" id="MobiDB-lite"/>
    </source>
</evidence>
<sequence>MTHMARKPLGKYRQREIRTVGLMIALYEKRHPETDASTQYNDLFSYAIKRLERCHFGEDKPACKHCPIHCYQPARREAIKAIMRWSGPRMLLRHPILAIRHLIDDHRPVPDYPKRETSAKTSTGRTARLATQRATSADSDADKVKSE</sequence>
<feature type="region of interest" description="Disordered" evidence="1">
    <location>
        <begin position="106"/>
        <end position="147"/>
    </location>
</feature>
<dbReference type="Pfam" id="PF11756">
    <property type="entry name" value="YgbA_NO"/>
    <property type="match status" value="1"/>
</dbReference>
<dbReference type="NCBIfam" id="NF007714">
    <property type="entry name" value="PRK10410.1-2"/>
    <property type="match status" value="1"/>
</dbReference>
<reference evidence="2" key="1">
    <citation type="submission" date="2004-02" db="EMBL/GenBank/DDBJ databases">
        <title>The genome sequence of the enterobacterial phytopathogen Erwinia carotovora subsp. atroseptica SCRI1043 and functional genomic identification of novel virulence factors.</title>
        <authorList>
            <person name="Bell K.S."/>
            <person name="Sebaihia M."/>
            <person name="Pritchard L."/>
            <person name="Holden M."/>
            <person name="Hyman L.J."/>
            <person name="Holeva M.C."/>
            <person name="Thomson N.R."/>
            <person name="Bentley S.D."/>
            <person name="Churcher C."/>
            <person name="Mungall K."/>
            <person name="Atkin R."/>
            <person name="Bason N."/>
            <person name="Brooks K."/>
            <person name="Chillingworth T."/>
            <person name="Clark K."/>
            <person name="Doggett J."/>
            <person name="Fraser A."/>
            <person name="Hance Z."/>
            <person name="Hauser H."/>
            <person name="Jagels K."/>
            <person name="Moule S."/>
            <person name="Norbertczak H."/>
            <person name="Ormond D."/>
            <person name="Price C."/>
            <person name="Quail M.A."/>
            <person name="Sanders M."/>
            <person name="Walker D."/>
            <person name="Whitehead S."/>
            <person name="Salmond G.P.C."/>
            <person name="Birch P.R.J."/>
            <person name="Barrell B.G."/>
            <person name="Parkhill J."/>
            <person name="Toth I.K."/>
        </authorList>
    </citation>
    <scope>NUCLEOTIDE SEQUENCE</scope>
    <source>
        <strain evidence="2">SCRI1043</strain>
    </source>
</reference>
<dbReference type="Proteomes" id="UP000007966">
    <property type="component" value="Chromosome"/>
</dbReference>
<evidence type="ECO:0008006" key="4">
    <source>
        <dbReference type="Google" id="ProtNLM"/>
    </source>
</evidence>
<evidence type="ECO:0000313" key="3">
    <source>
        <dbReference type="Proteomes" id="UP000007966"/>
    </source>
</evidence>
<dbReference type="EMBL" id="BX950851">
    <property type="protein sequence ID" value="CAG75318.1"/>
    <property type="molecule type" value="Genomic_DNA"/>
</dbReference>
<evidence type="ECO:0000313" key="2">
    <source>
        <dbReference type="EMBL" id="CAG75318.1"/>
    </source>
</evidence>
<proteinExistence type="predicted"/>
<protein>
    <recommendedName>
        <fullName evidence="4">Nitrous oxide-stimulated promoter</fullName>
    </recommendedName>
</protein>
<keyword evidence="3" id="KW-1185">Reference proteome</keyword>
<dbReference type="STRING" id="218491.ECA2415"/>